<evidence type="ECO:0000256" key="2">
    <source>
        <dbReference type="PIRSR" id="PIRSR619791-2"/>
    </source>
</evidence>
<dbReference type="InParanoid" id="A0A6P7G1M2"/>
<keyword evidence="1" id="KW-0560">Oxidoreductase</keyword>
<dbReference type="CDD" id="cd09823">
    <property type="entry name" value="peroxinectin_like"/>
    <property type="match status" value="1"/>
</dbReference>
<dbReference type="OrthoDB" id="823504at2759"/>
<keyword evidence="2" id="KW-0349">Heme</keyword>
<keyword evidence="1" id="KW-0575">Peroxidase</keyword>
<dbReference type="Gene3D" id="1.10.640.10">
    <property type="entry name" value="Haem peroxidase domain superfamily, animal type"/>
    <property type="match status" value="2"/>
</dbReference>
<sequence length="1383" mass="156715">MEYIFKLKILPFLVVTPFLVIGNTQNTDSNITKYTEFLPNDIQKAVQTALLLEKAKSANSCKEKEKITCPAMKFREPSGRCNNVRHPTWGTRGQKLLRLLPPDYADGKLLPKKSSKNSDLPSPVNIAAMIQKETISKHDSVTALLGAWSELLLHDLASTGNVRSQYCCGNNGQVHQECYGNIGEKNCKEYMRTLPAIDDDNCTFAYRDQMNLATSFLDGSAIYGNNLEDMSRLRTYKAGHVNISTCSSCLLNPLYTVFMKEHNRIGTELSKINPEWSDDTLFLESRRIVTAELQHITYNEFLPLVLGEETMVHSQLELKVHGRFSNYSSSKRIGVFNEVAIAALPALLSLVPQTLAKVTPGSFEQMIDALVSASSQTLSGHISVHVRPDWNTFLLFLHMGRDHGIASYAKYLTLCNNSVFKSLKTFNDLGKLSITASDVKILKELYDGVEDIDLIVGAVLEEPLPGAIVGPTINCLLKHQFQLLKESDRFWYENDLPPSSFTVKQLNEIKRTTLSGLICANTKNLKKLQPKAFLQEDLFLNSKINCDQYQLPALLEWKEEEQIPDLTDELLKEALSKAQQNLLERRKKEYEVWAQGGGVNPKSPQGTAVAFSQANKEALKLANTSLLFELASNEIVNGLMHRRKRRHLIIESEIPILRNEVTESLQNIDFSNLPQFGQNVHDDSECDEIGPCDPQYPFRTYTGHCNNLRNPGYGKALTTFIRLLPSQYEDGISKARVTGVTGFALPNPRIVSRVIHPDISNLHSRYTLMTMQYAQLVDHDLTLTPIHKGFEESIPDCRSCNSRFTVHPECDPLPIPAGDDYYPEFNITTGERMCLHSMRSLPGQQHFGPREQINMNSAFLDGSMIYGENPCKAGMLRTNGGLMNYTIHPIRGKDLLPQTHKHPECKSRSGLCFIAGDPRASEQPALTALHTVFMREHNRISDFIRKINPHWDEEKIFENVRKIVIALFQQITYNEFLPRILGWNAMNVYDLKLSPNGYFKSYNPTCNPTIVNEFAAAAFRIGHSLLRPHIPRVSPTYEVVNPPILLRDGFFKMDMMMRENMVDEITRGLISTPIETLDQFITGEVTNHLFEDRRIPFSGIDLIARNLQRARDHGIPSYNNYRAFCNLKRAYSFDDLSREMTPDSIARLKSIYAHVDDIDLFPGGMSEISLRGAMVGPTFGCIIGIQFRQLKKCDRFWFENEDPVVRFTEHQLAEIRKITLAKILCDNMDVEGYIQRYAFDLPSNFLNPRVPCHSLPSINLRAWKEYSNDQGCLIGTKYVRVGDTSFVSPCTSCICTVQGANCASLKVTDCHRLLRFWSREAVLKDEVCTAQCGFLLRESSPSSFRRFNLHTPNIAKDHLSFIIAQNFDQSKDFVNEFSHLLKK</sequence>
<organism evidence="4">
    <name type="scientific">Diabrotica virgifera virgifera</name>
    <name type="common">western corn rootworm</name>
    <dbReference type="NCBI Taxonomy" id="50390"/>
    <lineage>
        <taxon>Eukaryota</taxon>
        <taxon>Metazoa</taxon>
        <taxon>Ecdysozoa</taxon>
        <taxon>Arthropoda</taxon>
        <taxon>Hexapoda</taxon>
        <taxon>Insecta</taxon>
        <taxon>Pterygota</taxon>
        <taxon>Neoptera</taxon>
        <taxon>Endopterygota</taxon>
        <taxon>Coleoptera</taxon>
        <taxon>Polyphaga</taxon>
        <taxon>Cucujiformia</taxon>
        <taxon>Chrysomeloidea</taxon>
        <taxon>Chrysomelidae</taxon>
        <taxon>Galerucinae</taxon>
        <taxon>Diabroticina</taxon>
        <taxon>Diabroticites</taxon>
        <taxon>Diabrotica</taxon>
    </lineage>
</organism>
<dbReference type="GO" id="GO:0004601">
    <property type="term" value="F:peroxidase activity"/>
    <property type="evidence" value="ECO:0007669"/>
    <property type="project" value="UniProtKB-KW"/>
</dbReference>
<name>A0A6P7G1M2_DIAVI</name>
<keyword evidence="2" id="KW-0479">Metal-binding</keyword>
<dbReference type="RefSeq" id="XP_028142829.1">
    <property type="nucleotide sequence ID" value="XM_028287028.1"/>
</dbReference>
<dbReference type="Pfam" id="PF03098">
    <property type="entry name" value="An_peroxidase"/>
    <property type="match status" value="4"/>
</dbReference>
<reference evidence="4" key="1">
    <citation type="submission" date="2025-08" db="UniProtKB">
        <authorList>
            <consortium name="RefSeq"/>
        </authorList>
    </citation>
    <scope>IDENTIFICATION</scope>
    <source>
        <tissue evidence="4">Whole insect</tissue>
    </source>
</reference>
<gene>
    <name evidence="4" type="primary">LOC114336668</name>
</gene>
<protein>
    <submittedName>
        <fullName evidence="4">Uncharacterized protein LOC114336668</fullName>
    </submittedName>
</protein>
<feature type="signal peptide" evidence="3">
    <location>
        <begin position="1"/>
        <end position="22"/>
    </location>
</feature>
<dbReference type="GO" id="GO:0046872">
    <property type="term" value="F:metal ion binding"/>
    <property type="evidence" value="ECO:0007669"/>
    <property type="project" value="UniProtKB-KW"/>
</dbReference>
<dbReference type="PROSITE" id="PS50292">
    <property type="entry name" value="PEROXIDASE_3"/>
    <property type="match status" value="2"/>
</dbReference>
<dbReference type="KEGG" id="dvv:114336668"/>
<dbReference type="PANTHER" id="PTHR11475:SF134">
    <property type="entry name" value="LD42267P"/>
    <property type="match status" value="1"/>
</dbReference>
<dbReference type="InterPro" id="IPR037120">
    <property type="entry name" value="Haem_peroxidase_sf_animal"/>
</dbReference>
<dbReference type="InterPro" id="IPR019791">
    <property type="entry name" value="Haem_peroxidase_animal"/>
</dbReference>
<accession>A0A6P7G1M2</accession>
<dbReference type="FunCoup" id="A0A6P7G1M2">
    <property type="interactions" value="16"/>
</dbReference>
<dbReference type="GO" id="GO:0020037">
    <property type="term" value="F:heme binding"/>
    <property type="evidence" value="ECO:0007669"/>
    <property type="project" value="InterPro"/>
</dbReference>
<dbReference type="InterPro" id="IPR010255">
    <property type="entry name" value="Haem_peroxidase_sf"/>
</dbReference>
<dbReference type="SUPFAM" id="SSF48113">
    <property type="entry name" value="Heme-dependent peroxidases"/>
    <property type="match status" value="2"/>
</dbReference>
<feature type="chain" id="PRO_5028110966" evidence="3">
    <location>
        <begin position="23"/>
        <end position="1383"/>
    </location>
</feature>
<dbReference type="PANTHER" id="PTHR11475">
    <property type="entry name" value="OXIDASE/PEROXIDASE"/>
    <property type="match status" value="1"/>
</dbReference>
<dbReference type="FunFam" id="1.10.640.10:FF:000006">
    <property type="entry name" value="Double oxidase: two peroxidase domains"/>
    <property type="match status" value="1"/>
</dbReference>
<evidence type="ECO:0000256" key="3">
    <source>
        <dbReference type="SAM" id="SignalP"/>
    </source>
</evidence>
<proteinExistence type="predicted"/>
<evidence type="ECO:0000313" key="4">
    <source>
        <dbReference type="RefSeq" id="XP_028142829.1"/>
    </source>
</evidence>
<keyword evidence="2" id="KW-0408">Iron</keyword>
<keyword evidence="3" id="KW-0732">Signal</keyword>
<dbReference type="GO" id="GO:0006979">
    <property type="term" value="P:response to oxidative stress"/>
    <property type="evidence" value="ECO:0007669"/>
    <property type="project" value="InterPro"/>
</dbReference>
<evidence type="ECO:0000256" key="1">
    <source>
        <dbReference type="ARBA" id="ARBA00022559"/>
    </source>
</evidence>
<dbReference type="PRINTS" id="PR00457">
    <property type="entry name" value="ANPEROXIDASE"/>
</dbReference>
<feature type="binding site" description="axial binding residue" evidence="2">
    <location>
        <position position="1023"/>
    </location>
    <ligand>
        <name>heme b</name>
        <dbReference type="ChEBI" id="CHEBI:60344"/>
    </ligand>
    <ligandPart>
        <name>Fe</name>
        <dbReference type="ChEBI" id="CHEBI:18248"/>
    </ligandPart>
</feature>